<feature type="non-terminal residue" evidence="1">
    <location>
        <position position="1"/>
    </location>
</feature>
<dbReference type="HOGENOM" id="CLU_3074109_0_0_1"/>
<organism evidence="1 2">
    <name type="scientific">Bipolaris oryzae ATCC 44560</name>
    <dbReference type="NCBI Taxonomy" id="930090"/>
    <lineage>
        <taxon>Eukaryota</taxon>
        <taxon>Fungi</taxon>
        <taxon>Dikarya</taxon>
        <taxon>Ascomycota</taxon>
        <taxon>Pezizomycotina</taxon>
        <taxon>Dothideomycetes</taxon>
        <taxon>Pleosporomycetidae</taxon>
        <taxon>Pleosporales</taxon>
        <taxon>Pleosporineae</taxon>
        <taxon>Pleosporaceae</taxon>
        <taxon>Bipolaris</taxon>
    </lineage>
</organism>
<dbReference type="RefSeq" id="XP_007694017.1">
    <property type="nucleotide sequence ID" value="XM_007695827.1"/>
</dbReference>
<evidence type="ECO:0000313" key="2">
    <source>
        <dbReference type="Proteomes" id="UP000054032"/>
    </source>
</evidence>
<gene>
    <name evidence="1" type="ORF">COCMIDRAFT_111508</name>
</gene>
<dbReference type="InterPro" id="IPR036770">
    <property type="entry name" value="Ankyrin_rpt-contain_sf"/>
</dbReference>
<sequence length="53" mass="6136">NISLINLLLLRGTLVNITNINNITLLYYYVKYSYKSIIELLLKNSLSINISVY</sequence>
<evidence type="ECO:0000313" key="1">
    <source>
        <dbReference type="EMBL" id="EUC39463.1"/>
    </source>
</evidence>
<name>W6YPL0_COCMI</name>
<dbReference type="Proteomes" id="UP000054032">
    <property type="component" value="Unassembled WGS sequence"/>
</dbReference>
<dbReference type="GeneID" id="19119784"/>
<dbReference type="AlphaFoldDB" id="W6YPL0"/>
<proteinExistence type="predicted"/>
<reference evidence="1 2" key="1">
    <citation type="journal article" date="2013" name="PLoS Genet.">
        <title>Comparative genome structure, secondary metabolite, and effector coding capacity across Cochliobolus pathogens.</title>
        <authorList>
            <person name="Condon B.J."/>
            <person name="Leng Y."/>
            <person name="Wu D."/>
            <person name="Bushley K.E."/>
            <person name="Ohm R.A."/>
            <person name="Otillar R."/>
            <person name="Martin J."/>
            <person name="Schackwitz W."/>
            <person name="Grimwood J."/>
            <person name="MohdZainudin N."/>
            <person name="Xue C."/>
            <person name="Wang R."/>
            <person name="Manning V.A."/>
            <person name="Dhillon B."/>
            <person name="Tu Z.J."/>
            <person name="Steffenson B.J."/>
            <person name="Salamov A."/>
            <person name="Sun H."/>
            <person name="Lowry S."/>
            <person name="LaButti K."/>
            <person name="Han J."/>
            <person name="Copeland A."/>
            <person name="Lindquist E."/>
            <person name="Barry K."/>
            <person name="Schmutz J."/>
            <person name="Baker S.E."/>
            <person name="Ciuffetti L.M."/>
            <person name="Grigoriev I.V."/>
            <person name="Zhong S."/>
            <person name="Turgeon B.G."/>
        </authorList>
    </citation>
    <scope>NUCLEOTIDE SEQUENCE [LARGE SCALE GENOMIC DNA]</scope>
    <source>
        <strain evidence="1 2">ATCC 44560</strain>
    </source>
</reference>
<dbReference type="KEGG" id="bor:COCMIDRAFT_111508"/>
<keyword evidence="2" id="KW-1185">Reference proteome</keyword>
<dbReference type="EMBL" id="KI964426">
    <property type="protein sequence ID" value="EUC39463.1"/>
    <property type="molecule type" value="Genomic_DNA"/>
</dbReference>
<dbReference type="Gene3D" id="1.25.40.20">
    <property type="entry name" value="Ankyrin repeat-containing domain"/>
    <property type="match status" value="1"/>
</dbReference>
<accession>W6YPL0</accession>
<dbReference type="SUPFAM" id="SSF48403">
    <property type="entry name" value="Ankyrin repeat"/>
    <property type="match status" value="1"/>
</dbReference>
<protein>
    <submittedName>
        <fullName evidence="1">Uncharacterized protein</fullName>
    </submittedName>
</protein>